<feature type="non-terminal residue" evidence="1">
    <location>
        <position position="42"/>
    </location>
</feature>
<organism evidence="1 2">
    <name type="scientific">Racocetra persica</name>
    <dbReference type="NCBI Taxonomy" id="160502"/>
    <lineage>
        <taxon>Eukaryota</taxon>
        <taxon>Fungi</taxon>
        <taxon>Fungi incertae sedis</taxon>
        <taxon>Mucoromycota</taxon>
        <taxon>Glomeromycotina</taxon>
        <taxon>Glomeromycetes</taxon>
        <taxon>Diversisporales</taxon>
        <taxon>Gigasporaceae</taxon>
        <taxon>Racocetra</taxon>
    </lineage>
</organism>
<feature type="non-terminal residue" evidence="1">
    <location>
        <position position="1"/>
    </location>
</feature>
<comment type="caution">
    <text evidence="1">The sequence shown here is derived from an EMBL/GenBank/DDBJ whole genome shotgun (WGS) entry which is preliminary data.</text>
</comment>
<name>A0ACA9T123_9GLOM</name>
<reference evidence="1" key="1">
    <citation type="submission" date="2021-06" db="EMBL/GenBank/DDBJ databases">
        <authorList>
            <person name="Kallberg Y."/>
            <person name="Tangrot J."/>
            <person name="Rosling A."/>
        </authorList>
    </citation>
    <scope>NUCLEOTIDE SEQUENCE</scope>
    <source>
        <strain evidence="1">MA461A</strain>
    </source>
</reference>
<evidence type="ECO:0000313" key="1">
    <source>
        <dbReference type="EMBL" id="CAG8851936.1"/>
    </source>
</evidence>
<gene>
    <name evidence="1" type="ORF">RPERSI_LOCUS36810</name>
</gene>
<evidence type="ECO:0000313" key="2">
    <source>
        <dbReference type="Proteomes" id="UP000789920"/>
    </source>
</evidence>
<protein>
    <submittedName>
        <fullName evidence="1">8955_t:CDS:1</fullName>
    </submittedName>
</protein>
<dbReference type="EMBL" id="CAJVQC010179012">
    <property type="protein sequence ID" value="CAG8851936.1"/>
    <property type="molecule type" value="Genomic_DNA"/>
</dbReference>
<dbReference type="Proteomes" id="UP000789920">
    <property type="component" value="Unassembled WGS sequence"/>
</dbReference>
<sequence>ESNSNGNPKKRQQARQSYFDNLMIETKRFDYVKQMQQWQQDQ</sequence>
<proteinExistence type="predicted"/>
<keyword evidence="2" id="KW-1185">Reference proteome</keyword>
<accession>A0ACA9T123</accession>